<dbReference type="InterPro" id="IPR047233">
    <property type="entry name" value="UAH_cupin"/>
</dbReference>
<protein>
    <submittedName>
        <fullName evidence="5">Ureidoglycolate lyase</fullName>
    </submittedName>
</protein>
<dbReference type="EMBL" id="FORA01000001">
    <property type="protein sequence ID" value="SFI50653.1"/>
    <property type="molecule type" value="Genomic_DNA"/>
</dbReference>
<dbReference type="InterPro" id="IPR007247">
    <property type="entry name" value="Ureidogly_lyase"/>
</dbReference>
<dbReference type="Gene3D" id="2.60.120.480">
    <property type="entry name" value="Ureidoglycolate hydrolase"/>
    <property type="match status" value="1"/>
</dbReference>
<dbReference type="PANTHER" id="PTHR21221:SF1">
    <property type="entry name" value="UREIDOGLYCOLATE LYASE"/>
    <property type="match status" value="1"/>
</dbReference>
<dbReference type="PIRSF" id="PIRSF017306">
    <property type="entry name" value="Ureidogly_hydro"/>
    <property type="match status" value="1"/>
</dbReference>
<dbReference type="GO" id="GO:0000256">
    <property type="term" value="P:allantoin catabolic process"/>
    <property type="evidence" value="ECO:0007669"/>
    <property type="project" value="InterPro"/>
</dbReference>
<evidence type="ECO:0000256" key="4">
    <source>
        <dbReference type="ARBA" id="ARBA00047684"/>
    </source>
</evidence>
<evidence type="ECO:0000256" key="3">
    <source>
        <dbReference type="ARBA" id="ARBA00023239"/>
    </source>
</evidence>
<gene>
    <name evidence="5" type="ORF">SAMN04488095_1075</name>
</gene>
<dbReference type="RefSeq" id="WP_092777808.1">
    <property type="nucleotide sequence ID" value="NZ_FORA01000001.1"/>
</dbReference>
<sequence length="167" mass="17595">MSRVIRTAPLSATAFAPFGDVLEVAGAPDKLINAGLCGRYHDRARLDFADGRAGISIFDAVPRALPYTLDLLERHPDGSQCFVPMHGNDWLVTVAPDAGGAPGTPLAFIVGAGQAVNFHRGTWHGVLTPLHAPGLFAVIDRIGDGANLQEHRLEAPYRIELGGAAGP</sequence>
<dbReference type="SUPFAM" id="SSF51182">
    <property type="entry name" value="RmlC-like cupins"/>
    <property type="match status" value="1"/>
</dbReference>
<dbReference type="GO" id="GO:0006144">
    <property type="term" value="P:purine nucleobase metabolic process"/>
    <property type="evidence" value="ECO:0007669"/>
    <property type="project" value="UniProtKB-KW"/>
</dbReference>
<keyword evidence="3 5" id="KW-0456">Lyase</keyword>
<keyword evidence="2" id="KW-0659">Purine metabolism</keyword>
<dbReference type="AlphaFoldDB" id="A0A1I3IS88"/>
<dbReference type="InterPro" id="IPR011051">
    <property type="entry name" value="RmlC_Cupin_sf"/>
</dbReference>
<keyword evidence="6" id="KW-1185">Reference proteome</keyword>
<accession>A0A1I3IS88</accession>
<evidence type="ECO:0000256" key="1">
    <source>
        <dbReference type="ARBA" id="ARBA00011738"/>
    </source>
</evidence>
<reference evidence="5 6" key="1">
    <citation type="submission" date="2016-10" db="EMBL/GenBank/DDBJ databases">
        <authorList>
            <person name="de Groot N.N."/>
        </authorList>
    </citation>
    <scope>NUCLEOTIDE SEQUENCE [LARGE SCALE GENOMIC DNA]</scope>
    <source>
        <strain evidence="5 6">DSM 19073</strain>
    </source>
</reference>
<dbReference type="OrthoDB" id="9804602at2"/>
<dbReference type="Proteomes" id="UP000199110">
    <property type="component" value="Unassembled WGS sequence"/>
</dbReference>
<dbReference type="GO" id="GO:0004848">
    <property type="term" value="F:ureidoglycolate hydrolase activity"/>
    <property type="evidence" value="ECO:0007669"/>
    <property type="project" value="InterPro"/>
</dbReference>
<proteinExistence type="predicted"/>
<name>A0A1I3IS88_9RHOB</name>
<comment type="subunit">
    <text evidence="1">Homodimer.</text>
</comment>
<dbReference type="InterPro" id="IPR024060">
    <property type="entry name" value="Ureidoglycolate_lyase_dom_sf"/>
</dbReference>
<organism evidence="5 6">
    <name type="scientific">Jannaschia pohangensis</name>
    <dbReference type="NCBI Taxonomy" id="390807"/>
    <lineage>
        <taxon>Bacteria</taxon>
        <taxon>Pseudomonadati</taxon>
        <taxon>Pseudomonadota</taxon>
        <taxon>Alphaproteobacteria</taxon>
        <taxon>Rhodobacterales</taxon>
        <taxon>Roseobacteraceae</taxon>
        <taxon>Jannaschia</taxon>
    </lineage>
</organism>
<dbReference type="Pfam" id="PF04115">
    <property type="entry name" value="Ureidogly_lyase"/>
    <property type="match status" value="1"/>
</dbReference>
<dbReference type="GO" id="GO:0050385">
    <property type="term" value="F:ureidoglycolate lyase activity"/>
    <property type="evidence" value="ECO:0007669"/>
    <property type="project" value="UniProtKB-EC"/>
</dbReference>
<comment type="catalytic activity">
    <reaction evidence="4">
        <text>(S)-ureidoglycolate = urea + glyoxylate</text>
        <dbReference type="Rhea" id="RHEA:11304"/>
        <dbReference type="ChEBI" id="CHEBI:16199"/>
        <dbReference type="ChEBI" id="CHEBI:36655"/>
        <dbReference type="ChEBI" id="CHEBI:57296"/>
        <dbReference type="EC" id="4.3.2.3"/>
    </reaction>
</comment>
<dbReference type="STRING" id="390807.SAMN04488095_1075"/>
<dbReference type="CDD" id="cd20298">
    <property type="entry name" value="cupin_UAH"/>
    <property type="match status" value="1"/>
</dbReference>
<evidence type="ECO:0000256" key="2">
    <source>
        <dbReference type="ARBA" id="ARBA00022631"/>
    </source>
</evidence>
<evidence type="ECO:0000313" key="6">
    <source>
        <dbReference type="Proteomes" id="UP000199110"/>
    </source>
</evidence>
<dbReference type="NCBIfam" id="NF002952">
    <property type="entry name" value="PRK03606.2-3"/>
    <property type="match status" value="1"/>
</dbReference>
<evidence type="ECO:0000313" key="5">
    <source>
        <dbReference type="EMBL" id="SFI50653.1"/>
    </source>
</evidence>
<dbReference type="PANTHER" id="PTHR21221">
    <property type="entry name" value="UREIDOGLYCOLATE HYDROLASE"/>
    <property type="match status" value="1"/>
</dbReference>